<comment type="caution">
    <text evidence="4">The sequence shown here is derived from an EMBL/GenBank/DDBJ whole genome shotgun (WGS) entry which is preliminary data.</text>
</comment>
<feature type="domain" description="Pappalysin-1 SD scarf" evidence="3">
    <location>
        <begin position="78"/>
        <end position="229"/>
    </location>
</feature>
<feature type="signal peptide" evidence="2">
    <location>
        <begin position="1"/>
        <end position="20"/>
    </location>
</feature>
<gene>
    <name evidence="4" type="ORF">C3942_13875</name>
</gene>
<evidence type="ECO:0000256" key="2">
    <source>
        <dbReference type="SAM" id="SignalP"/>
    </source>
</evidence>
<evidence type="ECO:0000313" key="4">
    <source>
        <dbReference type="EMBL" id="PPE73354.1"/>
    </source>
</evidence>
<dbReference type="EMBL" id="PSNW01000007">
    <property type="protein sequence ID" value="PPE73354.1"/>
    <property type="molecule type" value="Genomic_DNA"/>
</dbReference>
<dbReference type="RefSeq" id="WP_104230950.1">
    <property type="nucleotide sequence ID" value="NZ_PSNW01000007.1"/>
</dbReference>
<dbReference type="PROSITE" id="PS51257">
    <property type="entry name" value="PROKAR_LIPOPROTEIN"/>
    <property type="match status" value="1"/>
</dbReference>
<dbReference type="Proteomes" id="UP000238220">
    <property type="component" value="Unassembled WGS sequence"/>
</dbReference>
<organism evidence="4 5">
    <name type="scientific">Solimonas fluminis</name>
    <dbReference type="NCBI Taxonomy" id="2086571"/>
    <lineage>
        <taxon>Bacteria</taxon>
        <taxon>Pseudomonadati</taxon>
        <taxon>Pseudomonadota</taxon>
        <taxon>Gammaproteobacteria</taxon>
        <taxon>Nevskiales</taxon>
        <taxon>Nevskiaceae</taxon>
        <taxon>Solimonas</taxon>
    </lineage>
</organism>
<feature type="region of interest" description="Disordered" evidence="1">
    <location>
        <begin position="28"/>
        <end position="58"/>
    </location>
</feature>
<feature type="chain" id="PRO_5015515544" description="Pappalysin-1 SD scarf domain-containing protein" evidence="2">
    <location>
        <begin position="21"/>
        <end position="230"/>
    </location>
</feature>
<dbReference type="OrthoDB" id="5986482at2"/>
<name>A0A2S5TED4_9GAMM</name>
<evidence type="ECO:0000313" key="5">
    <source>
        <dbReference type="Proteomes" id="UP000238220"/>
    </source>
</evidence>
<dbReference type="InterPro" id="IPR058897">
    <property type="entry name" value="PAPPA_SD_C"/>
</dbReference>
<dbReference type="Pfam" id="PF25900">
    <property type="entry name" value="PAPPA"/>
    <property type="match status" value="1"/>
</dbReference>
<protein>
    <recommendedName>
        <fullName evidence="3">Pappalysin-1 SD scarf domain-containing protein</fullName>
    </recommendedName>
</protein>
<proteinExistence type="predicted"/>
<accession>A0A2S5TED4</accession>
<evidence type="ECO:0000259" key="3">
    <source>
        <dbReference type="Pfam" id="PF25900"/>
    </source>
</evidence>
<reference evidence="4 5" key="1">
    <citation type="submission" date="2018-02" db="EMBL/GenBank/DDBJ databases">
        <title>Genome sequencing of Solimonas sp. HR-BB.</title>
        <authorList>
            <person name="Lee Y."/>
            <person name="Jeon C.O."/>
        </authorList>
    </citation>
    <scope>NUCLEOTIDE SEQUENCE [LARGE SCALE GENOMIC DNA]</scope>
    <source>
        <strain evidence="4 5">HR-BB</strain>
    </source>
</reference>
<evidence type="ECO:0000256" key="1">
    <source>
        <dbReference type="SAM" id="MobiDB-lite"/>
    </source>
</evidence>
<sequence>MKLRTAALPCLLLGLATVAACGKKQEAGTSAAAPAAEAPAAAAPAASDPAQEEAARQAADKKAAIERALQEQSIVEDAKGQWAVSATASSTYSYEKAPDATLEYTAMKATGKPDVESYGDSGSAWTSEKADAGIEWLELGFATPVNATGLRIRQSYYPGAIIKIELIDEAGSKHAVWEGSDDTAYPPSTTSWFVRSFEKTDYKAKGARITLATNAVPGWNEIDAVQLVGE</sequence>
<feature type="compositionally biased region" description="Low complexity" evidence="1">
    <location>
        <begin position="28"/>
        <end position="49"/>
    </location>
</feature>
<keyword evidence="5" id="KW-1185">Reference proteome</keyword>
<keyword evidence="2" id="KW-0732">Signal</keyword>
<dbReference type="AlphaFoldDB" id="A0A2S5TED4"/>